<dbReference type="Pfam" id="PF00924">
    <property type="entry name" value="MS_channel_2nd"/>
    <property type="match status" value="1"/>
</dbReference>
<sequence length="370" mass="40839">MIDLIEPLTADLPFWAGQLLVALIAAGVGMVLALAVHAVLFRVLQRIARSSRSETDDIIVKRLVRPSRYAFVALGVVLAARETPALALAWERVAGFVMPLLAGWIAIAVLHAFVEAMVLKNDITVADNRNARRRRTRLAIFSRIGTFVIVFLTIALMLFSIPGVREIGVTLMASAGLAALAVGAAAQPALKALIAGFQMALTEPISIDDVVILDGEWGRIEDIRTTYVVVRLWDERRLVVPSNRFLEDTFQNWTKTTSQLLGTVMLYLDHATDIAPIRAEYTRQITAHRLWDQRAQTLQVTDTSDDSIEVRLLMSAKDGPTLFDLRCEIRESMLDWIRRNQPEALTRRRTQAITPVEAAGGVNPSAVGPG</sequence>
<evidence type="ECO:0000313" key="8">
    <source>
        <dbReference type="Proteomes" id="UP001216253"/>
    </source>
</evidence>
<dbReference type="InterPro" id="IPR010920">
    <property type="entry name" value="LSM_dom_sf"/>
</dbReference>
<reference evidence="7 8" key="1">
    <citation type="submission" date="2023-03" db="EMBL/GenBank/DDBJ databases">
        <title>NovoSphingobium album sp. nov. isolated from polycyclic aromatic hydrocarbons- and heavy-metal polluted soil.</title>
        <authorList>
            <person name="Liu Z."/>
            <person name="Wang K."/>
        </authorList>
    </citation>
    <scope>NUCLEOTIDE SEQUENCE [LARGE SCALE GENOMIC DNA]</scope>
    <source>
        <strain evidence="7 8">H3SJ31-1</strain>
    </source>
</reference>
<gene>
    <name evidence="7" type="ORF">PYV00_15055</name>
</gene>
<dbReference type="Gene3D" id="2.30.30.60">
    <property type="match status" value="1"/>
</dbReference>
<evidence type="ECO:0000256" key="3">
    <source>
        <dbReference type="ARBA" id="ARBA00022989"/>
    </source>
</evidence>
<dbReference type="RefSeq" id="WP_275229128.1">
    <property type="nucleotide sequence ID" value="NZ_JARESE010000050.1"/>
</dbReference>
<dbReference type="EMBL" id="JARESE010000050">
    <property type="protein sequence ID" value="MDE8653024.1"/>
    <property type="molecule type" value="Genomic_DNA"/>
</dbReference>
<dbReference type="Proteomes" id="UP001216253">
    <property type="component" value="Unassembled WGS sequence"/>
</dbReference>
<comment type="caution">
    <text evidence="7">The sequence shown here is derived from an EMBL/GenBank/DDBJ whole genome shotgun (WGS) entry which is preliminary data.</text>
</comment>
<dbReference type="SUPFAM" id="SSF50182">
    <property type="entry name" value="Sm-like ribonucleoproteins"/>
    <property type="match status" value="1"/>
</dbReference>
<organism evidence="7 8">
    <name type="scientific">Novosphingobium album</name>
    <name type="common">ex Liu et al. 2023</name>
    <dbReference type="NCBI Taxonomy" id="3031130"/>
    <lineage>
        <taxon>Bacteria</taxon>
        <taxon>Pseudomonadati</taxon>
        <taxon>Pseudomonadota</taxon>
        <taxon>Alphaproteobacteria</taxon>
        <taxon>Sphingomonadales</taxon>
        <taxon>Sphingomonadaceae</taxon>
        <taxon>Novosphingobium</taxon>
    </lineage>
</organism>
<evidence type="ECO:0000256" key="1">
    <source>
        <dbReference type="ARBA" id="ARBA00004370"/>
    </source>
</evidence>
<dbReference type="PANTHER" id="PTHR30566">
    <property type="entry name" value="YNAI-RELATED MECHANOSENSITIVE ION CHANNEL"/>
    <property type="match status" value="1"/>
</dbReference>
<accession>A0ABT5WT24</accession>
<keyword evidence="2 5" id="KW-0812">Transmembrane</keyword>
<protein>
    <submittedName>
        <fullName evidence="7">Mechanosensitive ion channel</fullName>
    </submittedName>
</protein>
<keyword evidence="8" id="KW-1185">Reference proteome</keyword>
<feature type="transmembrane region" description="Helical" evidence="5">
    <location>
        <begin position="69"/>
        <end position="90"/>
    </location>
</feature>
<evidence type="ECO:0000259" key="6">
    <source>
        <dbReference type="Pfam" id="PF00924"/>
    </source>
</evidence>
<dbReference type="PANTHER" id="PTHR30566:SF25">
    <property type="entry name" value="INNER MEMBRANE PROTEIN"/>
    <property type="match status" value="1"/>
</dbReference>
<comment type="subcellular location">
    <subcellularLocation>
        <location evidence="1">Membrane</location>
    </subcellularLocation>
</comment>
<feature type="transmembrane region" description="Helical" evidence="5">
    <location>
        <begin position="20"/>
        <end position="44"/>
    </location>
</feature>
<evidence type="ECO:0000256" key="2">
    <source>
        <dbReference type="ARBA" id="ARBA00022692"/>
    </source>
</evidence>
<dbReference type="Gene3D" id="1.10.287.1260">
    <property type="match status" value="1"/>
</dbReference>
<feature type="domain" description="Mechanosensitive ion channel MscS" evidence="6">
    <location>
        <begin position="191"/>
        <end position="255"/>
    </location>
</feature>
<evidence type="ECO:0000256" key="4">
    <source>
        <dbReference type="ARBA" id="ARBA00023136"/>
    </source>
</evidence>
<evidence type="ECO:0000256" key="5">
    <source>
        <dbReference type="SAM" id="Phobius"/>
    </source>
</evidence>
<name>A0ABT5WT24_9SPHN</name>
<proteinExistence type="predicted"/>
<keyword evidence="3 5" id="KW-1133">Transmembrane helix</keyword>
<dbReference type="InterPro" id="IPR006685">
    <property type="entry name" value="MscS_channel_2nd"/>
</dbReference>
<feature type="transmembrane region" description="Helical" evidence="5">
    <location>
        <begin position="140"/>
        <end position="161"/>
    </location>
</feature>
<feature type="transmembrane region" description="Helical" evidence="5">
    <location>
        <begin position="96"/>
        <end position="119"/>
    </location>
</feature>
<keyword evidence="4 5" id="KW-0472">Membrane</keyword>
<dbReference type="InterPro" id="IPR023408">
    <property type="entry name" value="MscS_beta-dom_sf"/>
</dbReference>
<evidence type="ECO:0000313" key="7">
    <source>
        <dbReference type="EMBL" id="MDE8653024.1"/>
    </source>
</evidence>